<dbReference type="GO" id="GO:0004034">
    <property type="term" value="F:aldose 1-epimerase activity"/>
    <property type="evidence" value="ECO:0007669"/>
    <property type="project" value="UniProtKB-EC"/>
</dbReference>
<feature type="binding site" evidence="8">
    <location>
        <begin position="174"/>
        <end position="176"/>
    </location>
    <ligand>
        <name>beta-D-galactose</name>
        <dbReference type="ChEBI" id="CHEBI:27667"/>
    </ligand>
</feature>
<feature type="binding site" evidence="8">
    <location>
        <begin position="76"/>
        <end position="77"/>
    </location>
    <ligand>
        <name>beta-D-galactose</name>
        <dbReference type="ChEBI" id="CHEBI:27667"/>
    </ligand>
</feature>
<organism evidence="9 10">
    <name type="scientific">Pacificibacter maritimus</name>
    <dbReference type="NCBI Taxonomy" id="762213"/>
    <lineage>
        <taxon>Bacteria</taxon>
        <taxon>Pseudomonadati</taxon>
        <taxon>Pseudomonadota</taxon>
        <taxon>Alphaproteobacteria</taxon>
        <taxon>Rhodobacterales</taxon>
        <taxon>Roseobacteraceae</taxon>
        <taxon>Pacificibacter</taxon>
    </lineage>
</organism>
<evidence type="ECO:0000256" key="4">
    <source>
        <dbReference type="ARBA" id="ARBA00023277"/>
    </source>
</evidence>
<dbReference type="PIRSF" id="PIRSF005096">
    <property type="entry name" value="GALM"/>
    <property type="match status" value="1"/>
</dbReference>
<dbReference type="InterPro" id="IPR015443">
    <property type="entry name" value="Aldose_1-epimerase"/>
</dbReference>
<dbReference type="EMBL" id="RKQK01000001">
    <property type="protein sequence ID" value="RPE71357.1"/>
    <property type="molecule type" value="Genomic_DNA"/>
</dbReference>
<proteinExistence type="inferred from homology"/>
<dbReference type="InterPro" id="IPR008183">
    <property type="entry name" value="Aldose_1/G6P_1-epimerase"/>
</dbReference>
<feature type="active site" description="Proton donor" evidence="6">
    <location>
        <position position="174"/>
    </location>
</feature>
<comment type="caution">
    <text evidence="9">The sequence shown here is derived from an EMBL/GenBank/DDBJ whole genome shotgun (WGS) entry which is preliminary data.</text>
</comment>
<evidence type="ECO:0000256" key="1">
    <source>
        <dbReference type="ARBA" id="ARBA00005028"/>
    </source>
</evidence>
<evidence type="ECO:0000256" key="2">
    <source>
        <dbReference type="ARBA" id="ARBA00006206"/>
    </source>
</evidence>
<feature type="active site" description="Proton acceptor" evidence="6">
    <location>
        <position position="301"/>
    </location>
</feature>
<comment type="similarity">
    <text evidence="2 5">Belongs to the aldose epimerase family.</text>
</comment>
<gene>
    <name evidence="9" type="ORF">EDD53_0474</name>
</gene>
<evidence type="ECO:0000256" key="5">
    <source>
        <dbReference type="PIRNR" id="PIRNR005096"/>
    </source>
</evidence>
<protein>
    <recommendedName>
        <fullName evidence="5">Aldose 1-epimerase</fullName>
        <ecNumber evidence="5">5.1.3.3</ecNumber>
    </recommendedName>
</protein>
<dbReference type="AlphaFoldDB" id="A0A3N4V2N7"/>
<dbReference type="CDD" id="cd09019">
    <property type="entry name" value="galactose_mutarotase_like"/>
    <property type="match status" value="1"/>
</dbReference>
<comment type="catalytic activity">
    <reaction evidence="5">
        <text>alpha-D-glucose = beta-D-glucose</text>
        <dbReference type="Rhea" id="RHEA:10264"/>
        <dbReference type="ChEBI" id="CHEBI:15903"/>
        <dbReference type="ChEBI" id="CHEBI:17925"/>
        <dbReference type="EC" id="5.1.3.3"/>
    </reaction>
</comment>
<evidence type="ECO:0000256" key="6">
    <source>
        <dbReference type="PIRSR" id="PIRSR005096-1"/>
    </source>
</evidence>
<dbReference type="UniPathway" id="UPA00242"/>
<dbReference type="RefSeq" id="WP_123791583.1">
    <property type="nucleotide sequence ID" value="NZ_RKQK01000001.1"/>
</dbReference>
<evidence type="ECO:0000256" key="7">
    <source>
        <dbReference type="PIRSR" id="PIRSR005096-2"/>
    </source>
</evidence>
<feature type="binding site" evidence="7">
    <location>
        <position position="232"/>
    </location>
    <ligand>
        <name>beta-D-galactose</name>
        <dbReference type="ChEBI" id="CHEBI:27667"/>
    </ligand>
</feature>
<dbReference type="Pfam" id="PF01263">
    <property type="entry name" value="Aldose_epim"/>
    <property type="match status" value="1"/>
</dbReference>
<dbReference type="InterPro" id="IPR011013">
    <property type="entry name" value="Gal_mutarotase_sf_dom"/>
</dbReference>
<dbReference type="SUPFAM" id="SSF74650">
    <property type="entry name" value="Galactose mutarotase-like"/>
    <property type="match status" value="1"/>
</dbReference>
<reference evidence="9 10" key="1">
    <citation type="submission" date="2018-11" db="EMBL/GenBank/DDBJ databases">
        <title>Genomic Encyclopedia of Type Strains, Phase IV (KMG-IV): sequencing the most valuable type-strain genomes for metagenomic binning, comparative biology and taxonomic classification.</title>
        <authorList>
            <person name="Goeker M."/>
        </authorList>
    </citation>
    <scope>NUCLEOTIDE SEQUENCE [LARGE SCALE GENOMIC DNA]</scope>
    <source>
        <strain evidence="9 10">DSM 104731</strain>
    </source>
</reference>
<evidence type="ECO:0000313" key="10">
    <source>
        <dbReference type="Proteomes" id="UP000269689"/>
    </source>
</evidence>
<dbReference type="GO" id="GO:0033499">
    <property type="term" value="P:galactose catabolic process via UDP-galactose, Leloir pathway"/>
    <property type="evidence" value="ECO:0007669"/>
    <property type="project" value="TreeGrafter"/>
</dbReference>
<dbReference type="InterPro" id="IPR014718">
    <property type="entry name" value="GH-type_carb-bd"/>
</dbReference>
<dbReference type="NCBIfam" id="NF008277">
    <property type="entry name" value="PRK11055.1"/>
    <property type="match status" value="1"/>
</dbReference>
<dbReference type="GO" id="GO:0006006">
    <property type="term" value="P:glucose metabolic process"/>
    <property type="evidence" value="ECO:0007669"/>
    <property type="project" value="TreeGrafter"/>
</dbReference>
<dbReference type="Proteomes" id="UP000269689">
    <property type="component" value="Unassembled WGS sequence"/>
</dbReference>
<dbReference type="Gene3D" id="2.70.98.10">
    <property type="match status" value="1"/>
</dbReference>
<sequence>MENNISKFGEMPDGETVHCIALSGGGLKARILTYGATVQDLRLEGVDHPLVLGAPTLAPYFGPFTYFGALVGRFANRIAQGRFSLDGTDYQITRKTGDIQALHGGETGTGQRNWTIADVSTSHVCLRLVLADGDMGFPGELTVLCDIRLTQAGGLSFDISATTTQATPCSFAHHSYFNLDDSPEISDHSLQVDAAHYLPVDDGQIPTGEIKPVAGTKFDFQTAETIGQRGLDHNFCLTTKPVPRKTIRDVAILTGKTSGVSMRVATDQPGLQVYDAAGFPKSGLSGLEGRRYGPFAGLALETQAWPDAPNHPQFPNAVLRSDETYRHHVSYHFSKAR</sequence>
<dbReference type="EC" id="5.1.3.3" evidence="5"/>
<dbReference type="GO" id="GO:0030246">
    <property type="term" value="F:carbohydrate binding"/>
    <property type="evidence" value="ECO:0007669"/>
    <property type="project" value="InterPro"/>
</dbReference>
<dbReference type="PANTHER" id="PTHR10091">
    <property type="entry name" value="ALDOSE-1-EPIMERASE"/>
    <property type="match status" value="1"/>
</dbReference>
<comment type="pathway">
    <text evidence="1 5">Carbohydrate metabolism; hexose metabolism.</text>
</comment>
<name>A0A3N4V2N7_9RHOB</name>
<evidence type="ECO:0000256" key="8">
    <source>
        <dbReference type="PIRSR" id="PIRSR005096-3"/>
    </source>
</evidence>
<keyword evidence="4 5" id="KW-0119">Carbohydrate metabolism</keyword>
<evidence type="ECO:0000313" key="9">
    <source>
        <dbReference type="EMBL" id="RPE71357.1"/>
    </source>
</evidence>
<dbReference type="PANTHER" id="PTHR10091:SF49">
    <property type="entry name" value="ALDOSE 1-EPIMERASE"/>
    <property type="match status" value="1"/>
</dbReference>
<accession>A0A3N4V2N7</accession>
<dbReference type="InterPro" id="IPR047215">
    <property type="entry name" value="Galactose_mutarotase-like"/>
</dbReference>
<dbReference type="OrthoDB" id="9779408at2"/>
<keyword evidence="10" id="KW-1185">Reference proteome</keyword>
<evidence type="ECO:0000256" key="3">
    <source>
        <dbReference type="ARBA" id="ARBA00023235"/>
    </source>
</evidence>
<keyword evidence="3 5" id="KW-0413">Isomerase</keyword>